<dbReference type="AlphaFoldDB" id="A0A967EKK9"/>
<evidence type="ECO:0000313" key="2">
    <source>
        <dbReference type="Proteomes" id="UP000639775"/>
    </source>
</evidence>
<keyword evidence="2" id="KW-1185">Reference proteome</keyword>
<reference evidence="1" key="1">
    <citation type="submission" date="2020-03" db="EMBL/GenBank/DDBJ databases">
        <title>Roseovarius gahaiensis sp. nov., isolated from Gahai Saline Lake, China.</title>
        <authorList>
            <person name="Sun X."/>
        </authorList>
    </citation>
    <scope>NUCLEOTIDE SEQUENCE</scope>
    <source>
        <strain evidence="1">GH877</strain>
    </source>
</reference>
<dbReference type="Proteomes" id="UP000639775">
    <property type="component" value="Unassembled WGS sequence"/>
</dbReference>
<organism evidence="1 2">
    <name type="scientific">Roseovarius gahaiensis</name>
    <dbReference type="NCBI Taxonomy" id="2716691"/>
    <lineage>
        <taxon>Bacteria</taxon>
        <taxon>Pseudomonadati</taxon>
        <taxon>Pseudomonadota</taxon>
        <taxon>Alphaproteobacteria</taxon>
        <taxon>Rhodobacterales</taxon>
        <taxon>Roseobacteraceae</taxon>
        <taxon>Roseovarius</taxon>
    </lineage>
</organism>
<accession>A0A967EKK9</accession>
<comment type="caution">
    <text evidence="1">The sequence shown here is derived from an EMBL/GenBank/DDBJ whole genome shotgun (WGS) entry which is preliminary data.</text>
</comment>
<evidence type="ECO:0000313" key="1">
    <source>
        <dbReference type="EMBL" id="NHQ74584.1"/>
    </source>
</evidence>
<protein>
    <submittedName>
        <fullName evidence="1">GIY-YIG nuclease family protein</fullName>
    </submittedName>
</protein>
<name>A0A967EKK9_9RHOB</name>
<dbReference type="CDD" id="cd10440">
    <property type="entry name" value="GIY-YIG_COG3680"/>
    <property type="match status" value="1"/>
</dbReference>
<proteinExistence type="predicted"/>
<sequence>MTKFMPEDIPATRKRLNANFEDRVQQPSWLRHANQRGAIIDHLLLRGASMEDLIARSGSKNEISVRGHLTHLQNEHQLPIIRTRDGLYMFDLWQLGTFDAWSGEDRSVGDEVVITEAMDSNDPHVVNKSSTRRTHQQHARYIDNPKVLSQQPDFTPIESAQQHWGIVIIREGSSPSASFGGPKDESTLAELNLAEVALIIAGPDPEGIRLAVETSLTVARTYDRRSDEKWQTGIPLNPDQYYVYQHCDGTEAFYVGKGKGNRAFDHVRTVIDGADINEPISRNNKDQRILALISDADGVSSDLVDRYKNQNVRSLPIQTSDYAELAAFVAEDFIISGLHGVYELTNETGGNDRFGPFSWLVRPASRLNMSAPWKKACSYFLKNRRLSSAARAEITFVNAGNMMAQEPAALKELGQLSGVEIGALKKNGQDIYVDIGIERMPFRVQLLFGAKDPKVKCNIRPARNPQGKVGRTEAKNFQAALDKVFAANSHLDWVLRMPTAADCYVKPFSEQGNGRVEPRFDVLDLEGRVPVSLPGTSSPKKLNIIEAINGIKDLFDQ</sequence>
<dbReference type="EMBL" id="JAAORB010000013">
    <property type="protein sequence ID" value="NHQ74584.1"/>
    <property type="molecule type" value="Genomic_DNA"/>
</dbReference>
<dbReference type="RefSeq" id="WP_167196059.1">
    <property type="nucleotide sequence ID" value="NZ_JAAORB010000013.1"/>
</dbReference>
<gene>
    <name evidence="1" type="ORF">HAT86_08920</name>
</gene>